<dbReference type="Proteomes" id="UP000760545">
    <property type="component" value="Unassembled WGS sequence"/>
</dbReference>
<dbReference type="EMBL" id="JAAVJS010000041">
    <property type="protein sequence ID" value="NJX16881.1"/>
    <property type="molecule type" value="Genomic_DNA"/>
</dbReference>
<evidence type="ECO:0000313" key="2">
    <source>
        <dbReference type="Proteomes" id="UP000760545"/>
    </source>
</evidence>
<organism evidence="1 2">
    <name type="scientific">Tamlana crocina</name>
    <dbReference type="NCBI Taxonomy" id="393006"/>
    <lineage>
        <taxon>Bacteria</taxon>
        <taxon>Pseudomonadati</taxon>
        <taxon>Bacteroidota</taxon>
        <taxon>Flavobacteriia</taxon>
        <taxon>Flavobacteriales</taxon>
        <taxon>Flavobacteriaceae</taxon>
        <taxon>Tamlana</taxon>
    </lineage>
</organism>
<keyword evidence="2" id="KW-1185">Reference proteome</keyword>
<dbReference type="RefSeq" id="WP_209309733.1">
    <property type="nucleotide sequence ID" value="NZ_JAAVJS010000041.1"/>
</dbReference>
<feature type="non-terminal residue" evidence="1">
    <location>
        <position position="87"/>
    </location>
</feature>
<comment type="caution">
    <text evidence="1">The sequence shown here is derived from an EMBL/GenBank/DDBJ whole genome shotgun (WGS) entry which is preliminary data.</text>
</comment>
<name>A0ABX1DHU2_9FLAO</name>
<accession>A0ABX1DHU2</accession>
<reference evidence="1 2" key="1">
    <citation type="submission" date="2020-03" db="EMBL/GenBank/DDBJ databases">
        <title>Tamlana sp. nov, isolated from XXX.</title>
        <authorList>
            <person name="Cao W.R."/>
        </authorList>
    </citation>
    <scope>NUCLEOTIDE SEQUENCE [LARGE SCALE GENOMIC DNA]</scope>
    <source>
        <strain evidence="1 2">HST1-43</strain>
    </source>
</reference>
<sequence>MINQTQKNNEVIINHFAQEKISFEKVIDWFENLSLEEKKEVLNLTRLFLEQTHPSDLILEDGINKIPLKPTMTPITLLKTYNLKIAL</sequence>
<dbReference type="Pfam" id="PF19383">
    <property type="entry name" value="DUF5958"/>
    <property type="match status" value="1"/>
</dbReference>
<protein>
    <submittedName>
        <fullName evidence="1">Uncharacterized protein</fullName>
    </submittedName>
</protein>
<evidence type="ECO:0000313" key="1">
    <source>
        <dbReference type="EMBL" id="NJX16881.1"/>
    </source>
</evidence>
<dbReference type="InterPro" id="IPR046002">
    <property type="entry name" value="DUF5958"/>
</dbReference>
<gene>
    <name evidence="1" type="ORF">HC176_15480</name>
</gene>
<proteinExistence type="predicted"/>